<dbReference type="InterPro" id="IPR002525">
    <property type="entry name" value="Transp_IS110-like_N"/>
</dbReference>
<evidence type="ECO:0000313" key="3">
    <source>
        <dbReference type="EMBL" id="GAA6410212.1"/>
    </source>
</evidence>
<dbReference type="NCBIfam" id="NF033542">
    <property type="entry name" value="transpos_IS110"/>
    <property type="match status" value="1"/>
</dbReference>
<comment type="caution">
    <text evidence="3">The sequence shown here is derived from an EMBL/GenBank/DDBJ whole genome shotgun (WGS) entry which is preliminary data.</text>
</comment>
<dbReference type="PANTHER" id="PTHR33055">
    <property type="entry name" value="TRANSPOSASE FOR INSERTION SEQUENCE ELEMENT IS1111A"/>
    <property type="match status" value="1"/>
</dbReference>
<sequence length="375" mass="41981">MNRIIYIGMDVHTTNYTFCSLEPVFGGEDKILGVTQAAPGCKSVLKYIAHLKKRAGDDTAFICGYEAGCLGYTLYRQLTAHGIQCVILAPTTMMVCKGKRIKTDRRDAKVIAQCLAYGTYSPVYVPTEEDAAVKQYIRMRDDHKAALKKIKQQNGAFCLHNGYEYEGRSKWTLLHLRWLRTLKLERVLQEVLDGYLLTYQQLSDGIETFDRRIEELASGERYAEKVKRLTCFLGVKTPTALATIVETGDFSRFPKGNVYSSYLGLTPGEDSSGGDINRGGISKAGNTHVRRLLIEASQGICKGKIGQKSKELKARQQGNPPPVIAYADKANVRMRKKYYRMISHEKKKNVAVTAVARELSCFIWGMMTDNITEGA</sequence>
<feature type="domain" description="Transposase IS116/IS110/IS902 C-terminal" evidence="2">
    <location>
        <begin position="228"/>
        <end position="298"/>
    </location>
</feature>
<dbReference type="RefSeq" id="WP_390408472.1">
    <property type="nucleotide sequence ID" value="NZ_BAABYW010000001.1"/>
</dbReference>
<feature type="domain" description="Transposase IS110-like N-terminal" evidence="1">
    <location>
        <begin position="7"/>
        <end position="153"/>
    </location>
</feature>
<evidence type="ECO:0000259" key="2">
    <source>
        <dbReference type="Pfam" id="PF02371"/>
    </source>
</evidence>
<dbReference type="Pfam" id="PF01548">
    <property type="entry name" value="DEDD_Tnp_IS110"/>
    <property type="match status" value="1"/>
</dbReference>
<accession>A0ABQ0BFI0</accession>
<gene>
    <name evidence="3" type="ORF">K040078D81_43290</name>
</gene>
<dbReference type="Pfam" id="PF02371">
    <property type="entry name" value="Transposase_20"/>
    <property type="match status" value="1"/>
</dbReference>
<keyword evidence="4" id="KW-1185">Reference proteome</keyword>
<name>A0ABQ0BFI0_9FIRM</name>
<reference evidence="3 4" key="1">
    <citation type="submission" date="2024-04" db="EMBL/GenBank/DDBJ databases">
        <title>Defined microbial consortia suppress multidrug-resistant proinflammatory Enterobacteriaceae via ecological control.</title>
        <authorList>
            <person name="Furuichi M."/>
            <person name="Kawaguchi T."/>
            <person name="Pust M."/>
            <person name="Yasuma K."/>
            <person name="Plichta D."/>
            <person name="Hasegawa N."/>
            <person name="Ohya T."/>
            <person name="Bhattarai S."/>
            <person name="Sasajima S."/>
            <person name="Aoto Y."/>
            <person name="Tuganbaev T."/>
            <person name="Yaginuma M."/>
            <person name="Ueda M."/>
            <person name="Okahashi N."/>
            <person name="Amafuji K."/>
            <person name="Kiridooshi Y."/>
            <person name="Sugita K."/>
            <person name="Strazar M."/>
            <person name="Skelly A."/>
            <person name="Suda W."/>
            <person name="Hattori M."/>
            <person name="Nakamoto N."/>
            <person name="Caballero S."/>
            <person name="Norman J."/>
            <person name="Olle B."/>
            <person name="Tanoue T."/>
            <person name="Arita M."/>
            <person name="Bucci V."/>
            <person name="Atarashi K."/>
            <person name="Xavier R."/>
            <person name="Honda K."/>
        </authorList>
    </citation>
    <scope>NUCLEOTIDE SEQUENCE [LARGE SCALE GENOMIC DNA]</scope>
    <source>
        <strain evidence="4">k04-0078-D8-1</strain>
    </source>
</reference>
<evidence type="ECO:0000313" key="4">
    <source>
        <dbReference type="Proteomes" id="UP001600943"/>
    </source>
</evidence>
<dbReference type="InterPro" id="IPR003346">
    <property type="entry name" value="Transposase_20"/>
</dbReference>
<dbReference type="Proteomes" id="UP001600943">
    <property type="component" value="Unassembled WGS sequence"/>
</dbReference>
<dbReference type="InterPro" id="IPR047650">
    <property type="entry name" value="Transpos_IS110"/>
</dbReference>
<organism evidence="3 4">
    <name type="scientific">Blautia hominis</name>
    <dbReference type="NCBI Taxonomy" id="2025493"/>
    <lineage>
        <taxon>Bacteria</taxon>
        <taxon>Bacillati</taxon>
        <taxon>Bacillota</taxon>
        <taxon>Clostridia</taxon>
        <taxon>Lachnospirales</taxon>
        <taxon>Lachnospiraceae</taxon>
        <taxon>Blautia</taxon>
    </lineage>
</organism>
<evidence type="ECO:0000259" key="1">
    <source>
        <dbReference type="Pfam" id="PF01548"/>
    </source>
</evidence>
<protein>
    <submittedName>
        <fullName evidence="3">IS110 family transposase</fullName>
    </submittedName>
</protein>
<dbReference type="EMBL" id="BAABYW010000001">
    <property type="protein sequence ID" value="GAA6410212.1"/>
    <property type="molecule type" value="Genomic_DNA"/>
</dbReference>
<proteinExistence type="predicted"/>